<evidence type="ECO:0000256" key="13">
    <source>
        <dbReference type="SAM" id="MobiDB-lite"/>
    </source>
</evidence>
<dbReference type="PIRSF" id="PIRSF006318">
    <property type="entry name" value="YhcB"/>
    <property type="match status" value="1"/>
</dbReference>
<sequence>MEQTLLAWLLPALALLAGVTIGFLVARLVPSAAPSRTQRQLDEIQERFDSYQSEVVTHFNTTASLVKKLTQSYQEVQEHLSEGANRLALDELTRQRLLAALHDEKPGTRERLTPPKDSEVPRDYAPKSADAPGMLDATFGLKKPPVSDTSPR</sequence>
<dbReference type="PANTHER" id="PTHR39579">
    <property type="entry name" value="INNER MEMBRANE PROTEIN YHCB"/>
    <property type="match status" value="1"/>
</dbReference>
<comment type="subcellular location">
    <subcellularLocation>
        <location evidence="1">Cell inner membrane</location>
        <topology evidence="1">Single-pass membrane protein</topology>
    </subcellularLocation>
</comment>
<evidence type="ECO:0000256" key="6">
    <source>
        <dbReference type="ARBA" id="ARBA00022960"/>
    </source>
</evidence>
<evidence type="ECO:0000256" key="9">
    <source>
        <dbReference type="ARBA" id="ARBA00023306"/>
    </source>
</evidence>
<protein>
    <recommendedName>
        <fullName evidence="11">Z-ring associated protein G</fullName>
    </recommendedName>
    <alternativeName>
        <fullName evidence="12">Cell division protein ZapG</fullName>
    </alternativeName>
</protein>
<gene>
    <name evidence="15" type="ORF">GCM10017655_22570</name>
</gene>
<dbReference type="PANTHER" id="PTHR39579:SF1">
    <property type="entry name" value="INNER MEMBRANE PROTEIN YHCB"/>
    <property type="match status" value="1"/>
</dbReference>
<keyword evidence="3" id="KW-0997">Cell inner membrane</keyword>
<evidence type="ECO:0000256" key="11">
    <source>
        <dbReference type="ARBA" id="ARBA00035703"/>
    </source>
</evidence>
<dbReference type="InterPro" id="IPR009386">
    <property type="entry name" value="ZapG-like"/>
</dbReference>
<evidence type="ECO:0000256" key="2">
    <source>
        <dbReference type="ARBA" id="ARBA00022475"/>
    </source>
</evidence>
<reference evidence="15" key="1">
    <citation type="journal article" date="2014" name="Int. J. Syst. Evol. Microbiol.">
        <title>Complete genome sequence of Corynebacterium casei LMG S-19264T (=DSM 44701T), isolated from a smear-ripened cheese.</title>
        <authorList>
            <consortium name="US DOE Joint Genome Institute (JGI-PGF)"/>
            <person name="Walter F."/>
            <person name="Albersmeier A."/>
            <person name="Kalinowski J."/>
            <person name="Ruckert C."/>
        </authorList>
    </citation>
    <scope>NUCLEOTIDE SEQUENCE</scope>
    <source>
        <strain evidence="15">VKM B-2935</strain>
    </source>
</reference>
<keyword evidence="5 14" id="KW-0812">Transmembrane</keyword>
<comment type="similarity">
    <text evidence="10">Belongs to the ZapG family.</text>
</comment>
<keyword evidence="7 14" id="KW-1133">Transmembrane helix</keyword>
<dbReference type="AlphaFoldDB" id="A0A9W6K7L7"/>
<evidence type="ECO:0000256" key="1">
    <source>
        <dbReference type="ARBA" id="ARBA00004377"/>
    </source>
</evidence>
<keyword evidence="8 14" id="KW-0472">Membrane</keyword>
<keyword evidence="9" id="KW-0131">Cell cycle</keyword>
<dbReference type="EMBL" id="BSFN01000005">
    <property type="protein sequence ID" value="GLK89195.1"/>
    <property type="molecule type" value="Genomic_DNA"/>
</dbReference>
<feature type="transmembrane region" description="Helical" evidence="14">
    <location>
        <begin position="6"/>
        <end position="29"/>
    </location>
</feature>
<evidence type="ECO:0000256" key="14">
    <source>
        <dbReference type="SAM" id="Phobius"/>
    </source>
</evidence>
<evidence type="ECO:0000256" key="4">
    <source>
        <dbReference type="ARBA" id="ARBA00022618"/>
    </source>
</evidence>
<evidence type="ECO:0000256" key="12">
    <source>
        <dbReference type="ARBA" id="ARBA00035727"/>
    </source>
</evidence>
<dbReference type="GO" id="GO:0005886">
    <property type="term" value="C:plasma membrane"/>
    <property type="evidence" value="ECO:0007669"/>
    <property type="project" value="UniProtKB-SubCell"/>
</dbReference>
<dbReference type="RefSeq" id="WP_271195390.1">
    <property type="nucleotide sequence ID" value="NZ_BSFN01000005.1"/>
</dbReference>
<proteinExistence type="inferred from homology"/>
<name>A0A9W6K7L7_9PSED</name>
<feature type="compositionally biased region" description="Basic and acidic residues" evidence="13">
    <location>
        <begin position="101"/>
        <end position="125"/>
    </location>
</feature>
<dbReference type="Proteomes" id="UP001143328">
    <property type="component" value="Unassembled WGS sequence"/>
</dbReference>
<evidence type="ECO:0000313" key="16">
    <source>
        <dbReference type="Proteomes" id="UP001143328"/>
    </source>
</evidence>
<evidence type="ECO:0000313" key="15">
    <source>
        <dbReference type="EMBL" id="GLK89195.1"/>
    </source>
</evidence>
<keyword evidence="6" id="KW-0133">Cell shape</keyword>
<accession>A0A9W6K7L7</accession>
<reference evidence="15" key="2">
    <citation type="submission" date="2023-01" db="EMBL/GenBank/DDBJ databases">
        <authorList>
            <person name="Sun Q."/>
            <person name="Evtushenko L."/>
        </authorList>
    </citation>
    <scope>NUCLEOTIDE SEQUENCE</scope>
    <source>
        <strain evidence="15">VKM B-2935</strain>
    </source>
</reference>
<dbReference type="GO" id="GO:0051301">
    <property type="term" value="P:cell division"/>
    <property type="evidence" value="ECO:0007669"/>
    <property type="project" value="UniProtKB-KW"/>
</dbReference>
<comment type="caution">
    <text evidence="15">The sequence shown here is derived from an EMBL/GenBank/DDBJ whole genome shotgun (WGS) entry which is preliminary data.</text>
</comment>
<dbReference type="GO" id="GO:0008360">
    <property type="term" value="P:regulation of cell shape"/>
    <property type="evidence" value="ECO:0007669"/>
    <property type="project" value="UniProtKB-KW"/>
</dbReference>
<evidence type="ECO:0000256" key="10">
    <source>
        <dbReference type="ARBA" id="ARBA00035657"/>
    </source>
</evidence>
<dbReference type="Pfam" id="PF06295">
    <property type="entry name" value="ZapG-like"/>
    <property type="match status" value="1"/>
</dbReference>
<feature type="region of interest" description="Disordered" evidence="13">
    <location>
        <begin position="100"/>
        <end position="152"/>
    </location>
</feature>
<keyword evidence="2" id="KW-1003">Cell membrane</keyword>
<evidence type="ECO:0000256" key="3">
    <source>
        <dbReference type="ARBA" id="ARBA00022519"/>
    </source>
</evidence>
<keyword evidence="16" id="KW-1185">Reference proteome</keyword>
<evidence type="ECO:0000256" key="5">
    <source>
        <dbReference type="ARBA" id="ARBA00022692"/>
    </source>
</evidence>
<organism evidence="15 16">
    <name type="scientific">Pseudomonas turukhanskensis</name>
    <dbReference type="NCBI Taxonomy" id="1806536"/>
    <lineage>
        <taxon>Bacteria</taxon>
        <taxon>Pseudomonadati</taxon>
        <taxon>Pseudomonadota</taxon>
        <taxon>Gammaproteobacteria</taxon>
        <taxon>Pseudomonadales</taxon>
        <taxon>Pseudomonadaceae</taxon>
        <taxon>Pseudomonas</taxon>
    </lineage>
</organism>
<evidence type="ECO:0000256" key="8">
    <source>
        <dbReference type="ARBA" id="ARBA00023136"/>
    </source>
</evidence>
<evidence type="ECO:0000256" key="7">
    <source>
        <dbReference type="ARBA" id="ARBA00022989"/>
    </source>
</evidence>
<keyword evidence="4" id="KW-0132">Cell division</keyword>